<evidence type="ECO:0000313" key="12">
    <source>
        <dbReference type="EMBL" id="VFK00908.1"/>
    </source>
</evidence>
<evidence type="ECO:0000256" key="4">
    <source>
        <dbReference type="ARBA" id="ARBA00022741"/>
    </source>
</evidence>
<gene>
    <name evidence="10" type="ORF">BECKH772A_GA0070896_100573</name>
    <name evidence="11" type="ORF">BECKH772B_GA0070898_100592</name>
    <name evidence="12" type="ORF">BECKH772C_GA0070978_100553</name>
</gene>
<dbReference type="EMBL" id="CAADFJ010000055">
    <property type="protein sequence ID" value="VFK00908.1"/>
    <property type="molecule type" value="Genomic_DNA"/>
</dbReference>
<feature type="transmembrane region" description="Helical" evidence="8">
    <location>
        <begin position="54"/>
        <end position="76"/>
    </location>
</feature>
<reference evidence="10" key="1">
    <citation type="submission" date="2019-02" db="EMBL/GenBank/DDBJ databases">
        <authorList>
            <person name="Gruber-Vodicka R. H."/>
            <person name="Seah K. B. B."/>
        </authorList>
    </citation>
    <scope>NUCLEOTIDE SEQUENCE</scope>
    <source>
        <strain evidence="12">BECK_SA2B12</strain>
        <strain evidence="10">BECK_SA2B15</strain>
        <strain evidence="11">BECK_SA2B20</strain>
    </source>
</reference>
<keyword evidence="2" id="KW-1003">Cell membrane</keyword>
<evidence type="ECO:0000256" key="5">
    <source>
        <dbReference type="ARBA" id="ARBA00022989"/>
    </source>
</evidence>
<evidence type="ECO:0000256" key="6">
    <source>
        <dbReference type="ARBA" id="ARBA00023118"/>
    </source>
</evidence>
<proteinExistence type="predicted"/>
<protein>
    <recommendedName>
        <fullName evidence="9">Pycsar effector protein domain-containing protein</fullName>
    </recommendedName>
</protein>
<dbReference type="AlphaFoldDB" id="A0A450ULQ5"/>
<evidence type="ECO:0000256" key="2">
    <source>
        <dbReference type="ARBA" id="ARBA00022475"/>
    </source>
</evidence>
<feature type="transmembrane region" description="Helical" evidence="8">
    <location>
        <begin position="138"/>
        <end position="162"/>
    </location>
</feature>
<dbReference type="Pfam" id="PF18967">
    <property type="entry name" value="PycTM"/>
    <property type="match status" value="1"/>
</dbReference>
<sequence>MTRSDILNGIFDKIVSWILANDKKAGFIIGLGGLALGWTSEKSEALLSVLGTTYFALIIIVMILGILCGIAAIFPVTMFRSSHSLLFFADIAKDFRASGKPLNSYSSDYLARINQNHEEALAQQIVVVSVIARAKYRLLAISFILLLIGFMASVTSIAIHSIQS</sequence>
<evidence type="ECO:0000256" key="1">
    <source>
        <dbReference type="ARBA" id="ARBA00004236"/>
    </source>
</evidence>
<organism evidence="10">
    <name type="scientific">Candidatus Kentrum eta</name>
    <dbReference type="NCBI Taxonomy" id="2126337"/>
    <lineage>
        <taxon>Bacteria</taxon>
        <taxon>Pseudomonadati</taxon>
        <taxon>Pseudomonadota</taxon>
        <taxon>Gammaproteobacteria</taxon>
        <taxon>Candidatus Kentrum</taxon>
    </lineage>
</organism>
<dbReference type="GO" id="GO:0005886">
    <property type="term" value="C:plasma membrane"/>
    <property type="evidence" value="ECO:0007669"/>
    <property type="project" value="UniProtKB-SubCell"/>
</dbReference>
<dbReference type="EMBL" id="CAADFI010000059">
    <property type="protein sequence ID" value="VFJ94297.1"/>
    <property type="molecule type" value="Genomic_DNA"/>
</dbReference>
<evidence type="ECO:0000256" key="3">
    <source>
        <dbReference type="ARBA" id="ARBA00022692"/>
    </source>
</evidence>
<name>A0A450ULQ5_9GAMM</name>
<evidence type="ECO:0000313" key="11">
    <source>
        <dbReference type="EMBL" id="VFJ94297.1"/>
    </source>
</evidence>
<keyword evidence="4" id="KW-0547">Nucleotide-binding</keyword>
<keyword evidence="6" id="KW-0051">Antiviral defense</keyword>
<accession>A0A450ULQ5</accession>
<keyword evidence="5 8" id="KW-1133">Transmembrane helix</keyword>
<dbReference type="InterPro" id="IPR043760">
    <property type="entry name" value="PycTM_dom"/>
</dbReference>
<keyword evidence="3 8" id="KW-0812">Transmembrane</keyword>
<keyword evidence="7 8" id="KW-0472">Membrane</keyword>
<comment type="subcellular location">
    <subcellularLocation>
        <location evidence="1">Cell membrane</location>
    </subcellularLocation>
</comment>
<evidence type="ECO:0000313" key="10">
    <source>
        <dbReference type="EMBL" id="VFJ93468.1"/>
    </source>
</evidence>
<dbReference type="EMBL" id="CAADFG010000057">
    <property type="protein sequence ID" value="VFJ93468.1"/>
    <property type="molecule type" value="Genomic_DNA"/>
</dbReference>
<dbReference type="GO" id="GO:0051607">
    <property type="term" value="P:defense response to virus"/>
    <property type="evidence" value="ECO:0007669"/>
    <property type="project" value="UniProtKB-KW"/>
</dbReference>
<feature type="domain" description="Pycsar effector protein" evidence="9">
    <location>
        <begin position="10"/>
        <end position="158"/>
    </location>
</feature>
<evidence type="ECO:0000256" key="7">
    <source>
        <dbReference type="ARBA" id="ARBA00023136"/>
    </source>
</evidence>
<evidence type="ECO:0000256" key="8">
    <source>
        <dbReference type="SAM" id="Phobius"/>
    </source>
</evidence>
<evidence type="ECO:0000259" key="9">
    <source>
        <dbReference type="Pfam" id="PF18967"/>
    </source>
</evidence>
<dbReference type="GO" id="GO:0000166">
    <property type="term" value="F:nucleotide binding"/>
    <property type="evidence" value="ECO:0007669"/>
    <property type="project" value="UniProtKB-KW"/>
</dbReference>